<sequence>MDNKKQLQPINDLSALNAISGGGGYKGSGPRKQQLVIVEPPATLVNNVDGRNQG</sequence>
<name>A0AAF0C7Z4_9GAMM</name>
<evidence type="ECO:0000313" key="2">
    <source>
        <dbReference type="Proteomes" id="UP000032352"/>
    </source>
</evidence>
<organism evidence="1 2">
    <name type="scientific">Thalassomonas viridans</name>
    <dbReference type="NCBI Taxonomy" id="137584"/>
    <lineage>
        <taxon>Bacteria</taxon>
        <taxon>Pseudomonadati</taxon>
        <taxon>Pseudomonadota</taxon>
        <taxon>Gammaproteobacteria</taxon>
        <taxon>Alteromonadales</taxon>
        <taxon>Colwelliaceae</taxon>
        <taxon>Thalassomonas</taxon>
    </lineage>
</organism>
<reference evidence="1 2" key="1">
    <citation type="journal article" date="2015" name="Genome Announc.">
        <title>Draft Genome Sequences of Marine Isolates of Thalassomonas viridans and Thalassomonas actiniarum.</title>
        <authorList>
            <person name="Olonade I."/>
            <person name="van Zyl L.J."/>
            <person name="Trindade M."/>
        </authorList>
    </citation>
    <scope>NUCLEOTIDE SEQUENCE [LARGE SCALE GENOMIC DNA]</scope>
    <source>
        <strain evidence="1 2">XOM25</strain>
    </source>
</reference>
<dbReference type="EMBL" id="CP059733">
    <property type="protein sequence ID" value="WDE03675.1"/>
    <property type="molecule type" value="Genomic_DNA"/>
</dbReference>
<dbReference type="AlphaFoldDB" id="A0AAF0C7Z4"/>
<dbReference type="Proteomes" id="UP000032352">
    <property type="component" value="Chromosome"/>
</dbReference>
<gene>
    <name evidence="1" type="ORF">SG34_020145</name>
</gene>
<dbReference type="RefSeq" id="WP_161798064.1">
    <property type="nucleotide sequence ID" value="NZ_CP059733.1"/>
</dbReference>
<proteinExistence type="predicted"/>
<evidence type="ECO:0000313" key="1">
    <source>
        <dbReference type="EMBL" id="WDE03675.1"/>
    </source>
</evidence>
<keyword evidence="2" id="KW-1185">Reference proteome</keyword>
<accession>A0AAF0C7Z4</accession>
<protein>
    <submittedName>
        <fullName evidence="1">Uncharacterized protein</fullName>
    </submittedName>
</protein>
<reference evidence="1 2" key="2">
    <citation type="journal article" date="2022" name="Mar. Drugs">
        <title>Bioassay-Guided Fractionation Leads to the Detection of Cholic Acid Generated by the Rare Thalassomonas sp.</title>
        <authorList>
            <person name="Pheiffer F."/>
            <person name="Schneider Y.K."/>
            <person name="Hansen E.H."/>
            <person name="Andersen J.H."/>
            <person name="Isaksson J."/>
            <person name="Busche T."/>
            <person name="R C."/>
            <person name="Kalinowski J."/>
            <person name="Zyl L.V."/>
            <person name="Trindade M."/>
        </authorList>
    </citation>
    <scope>NUCLEOTIDE SEQUENCE [LARGE SCALE GENOMIC DNA]</scope>
    <source>
        <strain evidence="1 2">XOM25</strain>
    </source>
</reference>
<dbReference type="KEGG" id="tvd:SG34_020145"/>